<evidence type="ECO:0000313" key="4">
    <source>
        <dbReference type="Proteomes" id="UP001642409"/>
    </source>
</evidence>
<gene>
    <name evidence="3" type="ORF">HINF_LOCUS19981</name>
    <name evidence="2" type="ORF">HINF_LOCUS4251</name>
</gene>
<name>A0AA86NCG7_9EUKA</name>
<dbReference type="EMBL" id="CAXDID020000053">
    <property type="protein sequence ID" value="CAL6006075.1"/>
    <property type="molecule type" value="Genomic_DNA"/>
</dbReference>
<dbReference type="Proteomes" id="UP001642409">
    <property type="component" value="Unassembled WGS sequence"/>
</dbReference>
<organism evidence="2">
    <name type="scientific">Hexamita inflata</name>
    <dbReference type="NCBI Taxonomy" id="28002"/>
    <lineage>
        <taxon>Eukaryota</taxon>
        <taxon>Metamonada</taxon>
        <taxon>Diplomonadida</taxon>
        <taxon>Hexamitidae</taxon>
        <taxon>Hexamitinae</taxon>
        <taxon>Hexamita</taxon>
    </lineage>
</organism>
<reference evidence="3 4" key="2">
    <citation type="submission" date="2024-07" db="EMBL/GenBank/DDBJ databases">
        <authorList>
            <person name="Akdeniz Z."/>
        </authorList>
    </citation>
    <scope>NUCLEOTIDE SEQUENCE [LARGE SCALE GENOMIC DNA]</scope>
</reference>
<reference evidence="2" key="1">
    <citation type="submission" date="2023-06" db="EMBL/GenBank/DDBJ databases">
        <authorList>
            <person name="Kurt Z."/>
        </authorList>
    </citation>
    <scope>NUCLEOTIDE SEQUENCE</scope>
</reference>
<evidence type="ECO:0000256" key="1">
    <source>
        <dbReference type="SAM" id="Coils"/>
    </source>
</evidence>
<evidence type="ECO:0000313" key="2">
    <source>
        <dbReference type="EMBL" id="CAI9916606.1"/>
    </source>
</evidence>
<sequence length="183" mass="20729">MSQQNIQQQQQLASVNSSLKLQLETQKQQLINANQTITSMNNVLSTTITQVSNLQTQIDVTKSDVKTVQNQITGINGLINNINNVNAAQTADINTLKAQSGQNMNGAFWCQMQRTYGYFNYYDLNQKITGYCPNLKYCCYRTNNYVTCNQATKVISQSSQNPYYYRYEAATFSNNQCGTFVPF</sequence>
<evidence type="ECO:0000313" key="3">
    <source>
        <dbReference type="EMBL" id="CAL6006075.1"/>
    </source>
</evidence>
<comment type="caution">
    <text evidence="2">The sequence shown here is derived from an EMBL/GenBank/DDBJ whole genome shotgun (WGS) entry which is preliminary data.</text>
</comment>
<keyword evidence="4" id="KW-1185">Reference proteome</keyword>
<dbReference type="AlphaFoldDB" id="A0AA86NCG7"/>
<accession>A0AA86NCG7</accession>
<feature type="coiled-coil region" evidence="1">
    <location>
        <begin position="16"/>
        <end position="71"/>
    </location>
</feature>
<dbReference type="EMBL" id="CATOUU010000108">
    <property type="protein sequence ID" value="CAI9916606.1"/>
    <property type="molecule type" value="Genomic_DNA"/>
</dbReference>
<keyword evidence="1" id="KW-0175">Coiled coil</keyword>
<protein>
    <submittedName>
        <fullName evidence="3">Hypothetical_protein</fullName>
    </submittedName>
</protein>
<proteinExistence type="predicted"/>